<keyword evidence="7" id="KW-1185">Reference proteome</keyword>
<feature type="active site" evidence="4">
    <location>
        <position position="12"/>
    </location>
</feature>
<dbReference type="PATRIC" id="fig|1429438.4.peg.6282"/>
<dbReference type="EC" id="1.8.4.11" evidence="4"/>
<dbReference type="Pfam" id="PF01625">
    <property type="entry name" value="PMSR"/>
    <property type="match status" value="1"/>
</dbReference>
<dbReference type="EMBL" id="AZHW01000998">
    <property type="protein sequence ID" value="ETW94832.1"/>
    <property type="molecule type" value="Genomic_DNA"/>
</dbReference>
<evidence type="ECO:0000256" key="2">
    <source>
        <dbReference type="ARBA" id="ARBA00047806"/>
    </source>
</evidence>
<evidence type="ECO:0000313" key="6">
    <source>
        <dbReference type="EMBL" id="ETW94832.1"/>
    </source>
</evidence>
<dbReference type="GO" id="GO:0033744">
    <property type="term" value="F:L-methionine:thioredoxin-disulfide S-oxidoreductase activity"/>
    <property type="evidence" value="ECO:0007669"/>
    <property type="project" value="RHEA"/>
</dbReference>
<protein>
    <recommendedName>
        <fullName evidence="4">Peptide methionine sulfoxide reductase MsrA</fullName>
        <shortName evidence="4">Protein-methionine-S-oxide reductase</shortName>
        <ecNumber evidence="4">1.8.4.11</ecNumber>
    </recommendedName>
    <alternativeName>
        <fullName evidence="4">Peptide-methionine (S)-S-oxide reductase</fullName>
        <shortName evidence="4">Peptide Met(O) reductase</shortName>
    </alternativeName>
</protein>
<dbReference type="SUPFAM" id="SSF55068">
    <property type="entry name" value="Peptide methionine sulfoxide reductase"/>
    <property type="match status" value="1"/>
</dbReference>
<dbReference type="GO" id="GO:0008113">
    <property type="term" value="F:peptide-methionine (S)-S-oxide reductase activity"/>
    <property type="evidence" value="ECO:0007669"/>
    <property type="project" value="UniProtKB-UniRule"/>
</dbReference>
<sequence>MPTETITLGAGCFWCIEAVYQELKGVSEVVSGYSGGAIANPTYHQVCSGSTGHAEVIQVVFDPDVIALEDILEVFWRTHDPTTLNRQGPDVGTQYRSAIFYHTEQQREVAEKSKRETDASGLWPSPIVTEISPFTQFYAAEDYHQNFYRSNPNQPYCFVMIDPKLKKLRKDFKDKVRTGKESASA</sequence>
<dbReference type="AlphaFoldDB" id="W4LA12"/>
<dbReference type="InterPro" id="IPR002569">
    <property type="entry name" value="Met_Sox_Rdtase_MsrA_dom"/>
</dbReference>
<evidence type="ECO:0000259" key="5">
    <source>
        <dbReference type="Pfam" id="PF01625"/>
    </source>
</evidence>
<dbReference type="HAMAP" id="MF_01401">
    <property type="entry name" value="MsrA"/>
    <property type="match status" value="1"/>
</dbReference>
<evidence type="ECO:0000256" key="4">
    <source>
        <dbReference type="HAMAP-Rule" id="MF_01401"/>
    </source>
</evidence>
<name>W4LA12_ENTF1</name>
<dbReference type="PANTHER" id="PTHR43774">
    <property type="entry name" value="PEPTIDE METHIONINE SULFOXIDE REDUCTASE"/>
    <property type="match status" value="1"/>
</dbReference>
<comment type="function">
    <text evidence="4">Has an important function as a repair enzyme for proteins that have been inactivated by oxidation. Catalyzes the reversible oxidation-reduction of methionine sulfoxide in proteins to methionine.</text>
</comment>
<dbReference type="NCBIfam" id="TIGR00401">
    <property type="entry name" value="msrA"/>
    <property type="match status" value="1"/>
</dbReference>
<evidence type="ECO:0000256" key="3">
    <source>
        <dbReference type="ARBA" id="ARBA00048782"/>
    </source>
</evidence>
<proteinExistence type="inferred from homology"/>
<dbReference type="Gene3D" id="3.30.1060.10">
    <property type="entry name" value="Peptide methionine sulphoxide reductase MsrA"/>
    <property type="match status" value="1"/>
</dbReference>
<reference evidence="6 7" key="1">
    <citation type="journal article" date="2014" name="Nature">
        <title>An environmental bacterial taxon with a large and distinct metabolic repertoire.</title>
        <authorList>
            <person name="Wilson M.C."/>
            <person name="Mori T."/>
            <person name="Ruckert C."/>
            <person name="Uria A.R."/>
            <person name="Helf M.J."/>
            <person name="Takada K."/>
            <person name="Gernert C."/>
            <person name="Steffens U.A."/>
            <person name="Heycke N."/>
            <person name="Schmitt S."/>
            <person name="Rinke C."/>
            <person name="Helfrich E.J."/>
            <person name="Brachmann A.O."/>
            <person name="Gurgui C."/>
            <person name="Wakimoto T."/>
            <person name="Kracht M."/>
            <person name="Crusemann M."/>
            <person name="Hentschel U."/>
            <person name="Abe I."/>
            <person name="Matsunaga S."/>
            <person name="Kalinowski J."/>
            <person name="Takeyama H."/>
            <person name="Piel J."/>
        </authorList>
    </citation>
    <scope>NUCLEOTIDE SEQUENCE [LARGE SCALE GENOMIC DNA]</scope>
    <source>
        <strain evidence="7">TSY1</strain>
    </source>
</reference>
<evidence type="ECO:0000256" key="1">
    <source>
        <dbReference type="ARBA" id="ARBA00023002"/>
    </source>
</evidence>
<comment type="catalytic activity">
    <reaction evidence="2 4">
        <text>L-methionyl-[protein] + [thioredoxin]-disulfide + H2O = L-methionyl-(S)-S-oxide-[protein] + [thioredoxin]-dithiol</text>
        <dbReference type="Rhea" id="RHEA:14217"/>
        <dbReference type="Rhea" id="RHEA-COMP:10698"/>
        <dbReference type="Rhea" id="RHEA-COMP:10700"/>
        <dbReference type="Rhea" id="RHEA-COMP:12313"/>
        <dbReference type="Rhea" id="RHEA-COMP:12315"/>
        <dbReference type="ChEBI" id="CHEBI:15377"/>
        <dbReference type="ChEBI" id="CHEBI:16044"/>
        <dbReference type="ChEBI" id="CHEBI:29950"/>
        <dbReference type="ChEBI" id="CHEBI:44120"/>
        <dbReference type="ChEBI" id="CHEBI:50058"/>
        <dbReference type="EC" id="1.8.4.11"/>
    </reaction>
</comment>
<dbReference type="PANTHER" id="PTHR43774:SF1">
    <property type="entry name" value="PEPTIDE METHIONINE SULFOXIDE REDUCTASE MSRA 2"/>
    <property type="match status" value="1"/>
</dbReference>
<comment type="caution">
    <text evidence="6">The sequence shown here is derived from an EMBL/GenBank/DDBJ whole genome shotgun (WGS) entry which is preliminary data.</text>
</comment>
<comment type="catalytic activity">
    <reaction evidence="3 4">
        <text>[thioredoxin]-disulfide + L-methionine + H2O = L-methionine (S)-S-oxide + [thioredoxin]-dithiol</text>
        <dbReference type="Rhea" id="RHEA:19993"/>
        <dbReference type="Rhea" id="RHEA-COMP:10698"/>
        <dbReference type="Rhea" id="RHEA-COMP:10700"/>
        <dbReference type="ChEBI" id="CHEBI:15377"/>
        <dbReference type="ChEBI" id="CHEBI:29950"/>
        <dbReference type="ChEBI" id="CHEBI:50058"/>
        <dbReference type="ChEBI" id="CHEBI:57844"/>
        <dbReference type="ChEBI" id="CHEBI:58772"/>
        <dbReference type="EC" id="1.8.4.11"/>
    </reaction>
</comment>
<evidence type="ECO:0000313" key="7">
    <source>
        <dbReference type="Proteomes" id="UP000019141"/>
    </source>
</evidence>
<dbReference type="Proteomes" id="UP000019141">
    <property type="component" value="Unassembled WGS sequence"/>
</dbReference>
<comment type="similarity">
    <text evidence="4">Belongs to the MsrA Met sulfoxide reductase family.</text>
</comment>
<dbReference type="InterPro" id="IPR036509">
    <property type="entry name" value="Met_Sox_Rdtase_MsrA_sf"/>
</dbReference>
<feature type="domain" description="Peptide methionine sulphoxide reductase MsrA" evidence="5">
    <location>
        <begin position="5"/>
        <end position="157"/>
    </location>
</feature>
<keyword evidence="1 4" id="KW-0560">Oxidoreductase</keyword>
<accession>W4LA12</accession>
<organism evidence="6 7">
    <name type="scientific">Entotheonella factor</name>
    <dbReference type="NCBI Taxonomy" id="1429438"/>
    <lineage>
        <taxon>Bacteria</taxon>
        <taxon>Pseudomonadati</taxon>
        <taxon>Nitrospinota/Tectimicrobiota group</taxon>
        <taxon>Candidatus Tectimicrobiota</taxon>
        <taxon>Candidatus Entotheonellia</taxon>
        <taxon>Candidatus Entotheonellales</taxon>
        <taxon>Candidatus Entotheonellaceae</taxon>
        <taxon>Candidatus Entotheonella</taxon>
    </lineage>
</organism>
<gene>
    <name evidence="4" type="primary">msrA</name>
    <name evidence="6" type="ORF">ETSY1_33185</name>
</gene>
<dbReference type="HOGENOM" id="CLU_031040_10_0_7"/>